<evidence type="ECO:0000256" key="1">
    <source>
        <dbReference type="ARBA" id="ARBA00022669"/>
    </source>
</evidence>
<dbReference type="PANTHER" id="PTHR34997">
    <property type="entry name" value="AM15"/>
    <property type="match status" value="1"/>
</dbReference>
<dbReference type="Gene3D" id="3.10.350.10">
    <property type="entry name" value="LysM domain"/>
    <property type="match status" value="5"/>
</dbReference>
<dbReference type="SMART" id="SM00257">
    <property type="entry name" value="LysM"/>
    <property type="match status" value="4"/>
</dbReference>
<feature type="domain" description="LysM" evidence="6">
    <location>
        <begin position="235"/>
        <end position="281"/>
    </location>
</feature>
<accession>A0ABR4GX90</accession>
<proteinExistence type="predicted"/>
<dbReference type="Pfam" id="PF01476">
    <property type="entry name" value="LysM"/>
    <property type="match status" value="3"/>
</dbReference>
<dbReference type="PROSITE" id="PS51782">
    <property type="entry name" value="LYSM"/>
    <property type="match status" value="5"/>
</dbReference>
<feature type="chain" id="PRO_5045519763" description="LysM domain-containing protein" evidence="5">
    <location>
        <begin position="20"/>
        <end position="430"/>
    </location>
</feature>
<comment type="caution">
    <text evidence="7">The sequence shown here is derived from an EMBL/GenBank/DDBJ whole genome shotgun (WGS) entry which is preliminary data.</text>
</comment>
<dbReference type="InterPro" id="IPR018392">
    <property type="entry name" value="LysM"/>
</dbReference>
<protein>
    <recommendedName>
        <fullName evidence="6">LysM domain-containing protein</fullName>
    </recommendedName>
</protein>
<feature type="domain" description="LysM" evidence="6">
    <location>
        <begin position="316"/>
        <end position="365"/>
    </location>
</feature>
<feature type="domain" description="LysM" evidence="6">
    <location>
        <begin position="148"/>
        <end position="194"/>
    </location>
</feature>
<keyword evidence="8" id="KW-1185">Reference proteome</keyword>
<feature type="compositionally biased region" description="Low complexity" evidence="4">
    <location>
        <begin position="100"/>
        <end position="129"/>
    </location>
</feature>
<sequence>MPPFTMNFLLASLVTRSAASPIIQLLNSPTPNLPYDPNTTEYCSWWWDNDGSASCQEVVEAAFISLEDFLRWNPSITSGCGNFQVGFSYCVEALDEPIQPTTSSSPSTSTTQPTSTSAEPTTTSTTPPSNGIETPLPIQPGMVSNCDAFHLVKQGETCAIISAAYGISLAQFTTWNPTVGTGCGGIWADSFVCISIIGHSPGTTTTTSVPEPTNPPNGIETPLPIQPGMVDNCDAFHLVKQGDTCATISATYRISLTEFITWNPTVGNTCGGIWADTYVCVSIIGHSPNPTTTATTTAPAPGPSPTQPGLIETCTTFYKAQAGDTCQIIAQQKYPYVNSVPLFIRWNPAVGSNCANLLPNYYYCVATELHQPMPGIISNCRRYYQVKEGDSCWSIQQQYGITAAQFNRWNPLVGSSCGSLWVRYFICIGV</sequence>
<dbReference type="Proteomes" id="UP001610334">
    <property type="component" value="Unassembled WGS sequence"/>
</dbReference>
<dbReference type="InterPro" id="IPR036779">
    <property type="entry name" value="LysM_dom_sf"/>
</dbReference>
<dbReference type="SUPFAM" id="SSF54106">
    <property type="entry name" value="LysM domain"/>
    <property type="match status" value="3"/>
</dbReference>
<feature type="region of interest" description="Disordered" evidence="4">
    <location>
        <begin position="98"/>
        <end position="136"/>
    </location>
</feature>
<keyword evidence="3" id="KW-0843">Virulence</keyword>
<evidence type="ECO:0000256" key="3">
    <source>
        <dbReference type="ARBA" id="ARBA00023026"/>
    </source>
</evidence>
<evidence type="ECO:0000259" key="6">
    <source>
        <dbReference type="PROSITE" id="PS51782"/>
    </source>
</evidence>
<name>A0ABR4GX90_9EURO</name>
<organism evidence="7 8">
    <name type="scientific">Aspergillus granulosus</name>
    <dbReference type="NCBI Taxonomy" id="176169"/>
    <lineage>
        <taxon>Eukaryota</taxon>
        <taxon>Fungi</taxon>
        <taxon>Dikarya</taxon>
        <taxon>Ascomycota</taxon>
        <taxon>Pezizomycotina</taxon>
        <taxon>Eurotiomycetes</taxon>
        <taxon>Eurotiomycetidae</taxon>
        <taxon>Eurotiales</taxon>
        <taxon>Aspergillaceae</taxon>
        <taxon>Aspergillus</taxon>
        <taxon>Aspergillus subgen. Nidulantes</taxon>
    </lineage>
</organism>
<dbReference type="PANTHER" id="PTHR34997:SF2">
    <property type="entry name" value="LYSM DOMAIN-CONTAINING PROTEIN-RELATED"/>
    <property type="match status" value="1"/>
</dbReference>
<evidence type="ECO:0000256" key="2">
    <source>
        <dbReference type="ARBA" id="ARBA00022729"/>
    </source>
</evidence>
<feature type="signal peptide" evidence="5">
    <location>
        <begin position="1"/>
        <end position="19"/>
    </location>
</feature>
<feature type="domain" description="LysM" evidence="6">
    <location>
        <begin position="382"/>
        <end position="428"/>
    </location>
</feature>
<keyword evidence="2 5" id="KW-0732">Signal</keyword>
<dbReference type="CDD" id="cd00118">
    <property type="entry name" value="LysM"/>
    <property type="match status" value="4"/>
</dbReference>
<feature type="domain" description="LysM" evidence="6">
    <location>
        <begin position="44"/>
        <end position="91"/>
    </location>
</feature>
<evidence type="ECO:0000313" key="7">
    <source>
        <dbReference type="EMBL" id="KAL2807811.1"/>
    </source>
</evidence>
<keyword evidence="1" id="KW-0147">Chitin-binding</keyword>
<reference evidence="7 8" key="1">
    <citation type="submission" date="2024-07" db="EMBL/GenBank/DDBJ databases">
        <title>Section-level genome sequencing and comparative genomics of Aspergillus sections Usti and Cavernicolus.</title>
        <authorList>
            <consortium name="Lawrence Berkeley National Laboratory"/>
            <person name="Nybo J.L."/>
            <person name="Vesth T.C."/>
            <person name="Theobald S."/>
            <person name="Frisvad J.C."/>
            <person name="Larsen T.O."/>
            <person name="Kjaerboelling I."/>
            <person name="Rothschild-Mancinelli K."/>
            <person name="Lyhne E.K."/>
            <person name="Kogle M.E."/>
            <person name="Barry K."/>
            <person name="Clum A."/>
            <person name="Na H."/>
            <person name="Ledsgaard L."/>
            <person name="Lin J."/>
            <person name="Lipzen A."/>
            <person name="Kuo A."/>
            <person name="Riley R."/>
            <person name="Mondo S."/>
            <person name="Labutti K."/>
            <person name="Haridas S."/>
            <person name="Pangalinan J."/>
            <person name="Salamov A.A."/>
            <person name="Simmons B.A."/>
            <person name="Magnuson J.K."/>
            <person name="Chen J."/>
            <person name="Drula E."/>
            <person name="Henrissat B."/>
            <person name="Wiebenga A."/>
            <person name="Lubbers R.J."/>
            <person name="Gomes A.C."/>
            <person name="Makela M.R."/>
            <person name="Stajich J."/>
            <person name="Grigoriev I.V."/>
            <person name="Mortensen U.H."/>
            <person name="De Vries R.P."/>
            <person name="Baker S.E."/>
            <person name="Andersen M.R."/>
        </authorList>
    </citation>
    <scope>NUCLEOTIDE SEQUENCE [LARGE SCALE GENOMIC DNA]</scope>
    <source>
        <strain evidence="7 8">CBS 588.65</strain>
    </source>
</reference>
<dbReference type="EMBL" id="JBFXLT010000130">
    <property type="protein sequence ID" value="KAL2807811.1"/>
    <property type="molecule type" value="Genomic_DNA"/>
</dbReference>
<evidence type="ECO:0000256" key="4">
    <source>
        <dbReference type="SAM" id="MobiDB-lite"/>
    </source>
</evidence>
<dbReference type="InterPro" id="IPR052210">
    <property type="entry name" value="LysM1-like"/>
</dbReference>
<evidence type="ECO:0000313" key="8">
    <source>
        <dbReference type="Proteomes" id="UP001610334"/>
    </source>
</evidence>
<evidence type="ECO:0000256" key="5">
    <source>
        <dbReference type="SAM" id="SignalP"/>
    </source>
</evidence>
<gene>
    <name evidence="7" type="ORF">BJX63DRAFT_436736</name>
</gene>